<name>A0A9Q1H7U2_HOLLE</name>
<evidence type="ECO:0000259" key="1">
    <source>
        <dbReference type="Pfam" id="PF03399"/>
    </source>
</evidence>
<reference evidence="2" key="1">
    <citation type="submission" date="2021-10" db="EMBL/GenBank/DDBJ databases">
        <title>Tropical sea cucumber genome reveals ecological adaptation and Cuvierian tubules defense mechanism.</title>
        <authorList>
            <person name="Chen T."/>
        </authorList>
    </citation>
    <scope>NUCLEOTIDE SEQUENCE</scope>
    <source>
        <strain evidence="2">Nanhai2018</strain>
        <tissue evidence="2">Muscle</tissue>
    </source>
</reference>
<dbReference type="GO" id="GO:0051225">
    <property type="term" value="P:spindle assembly"/>
    <property type="evidence" value="ECO:0007669"/>
    <property type="project" value="TreeGrafter"/>
</dbReference>
<protein>
    <submittedName>
        <fullName evidence="2">Germinal-center associated nuclear protein</fullName>
    </submittedName>
</protein>
<dbReference type="GO" id="GO:0051298">
    <property type="term" value="P:centrosome duplication"/>
    <property type="evidence" value="ECO:0007669"/>
    <property type="project" value="TreeGrafter"/>
</dbReference>
<dbReference type="EMBL" id="JAIZAY010000009">
    <property type="protein sequence ID" value="KAJ8035715.1"/>
    <property type="molecule type" value="Genomic_DNA"/>
</dbReference>
<keyword evidence="3" id="KW-1185">Reference proteome</keyword>
<dbReference type="GO" id="GO:0005819">
    <property type="term" value="C:spindle"/>
    <property type="evidence" value="ECO:0007669"/>
    <property type="project" value="TreeGrafter"/>
</dbReference>
<evidence type="ECO:0000313" key="3">
    <source>
        <dbReference type="Proteomes" id="UP001152320"/>
    </source>
</evidence>
<dbReference type="InterPro" id="IPR005062">
    <property type="entry name" value="SAC3/GANP/THP3_conserved"/>
</dbReference>
<dbReference type="OrthoDB" id="264795at2759"/>
<dbReference type="GO" id="GO:0005813">
    <property type="term" value="C:centrosome"/>
    <property type="evidence" value="ECO:0007669"/>
    <property type="project" value="TreeGrafter"/>
</dbReference>
<dbReference type="PANTHER" id="PTHR12436:SF38">
    <property type="entry name" value="SAC3 DOMAIN-CONTAINING PROTEIN 1"/>
    <property type="match status" value="1"/>
</dbReference>
<dbReference type="Pfam" id="PF03399">
    <property type="entry name" value="SAC3_GANP"/>
    <property type="match status" value="1"/>
</dbReference>
<proteinExistence type="predicted"/>
<dbReference type="PANTHER" id="PTHR12436">
    <property type="entry name" value="80 KDA MCM3-ASSOCIATED PROTEIN"/>
    <property type="match status" value="1"/>
</dbReference>
<sequence>MQYDVIGREQLMGTCQDFCPAKERRERKQQRRLHVLELGPPKTNQTSELAEDTGRKYMIKEYSRPAAGKDSTRKSDLRPPVVLLQVVEYMISELVIRRDLPWYKIYQFVFDRLRAVRQDLVIQQASCQESVTILEHAVRFHIYAGHRLCEESISNFEPKFNTDHTQECLKRLLVEYRENGVRSENHIEFEALYILSNLGSFEVILNALSLPASIRKHPSMHLALAISNCFLHGNFVRLGRLASKCSYLQSCAIHQYLPVIRCEAMSALNAAYSGRNLKFPAELLAKWLLFDSTVDAVEFCEQSGLEATIDGIRFQRGSLKLEWKQWPNKRSYQLVERKLPQEFSISAIIRGSASQADYVERSKRMPKR</sequence>
<feature type="domain" description="SAC3/GANP/THP3 conserved" evidence="1">
    <location>
        <begin position="18"/>
        <end position="307"/>
    </location>
</feature>
<gene>
    <name evidence="2" type="ORF">HOLleu_19476</name>
</gene>
<organism evidence="2 3">
    <name type="scientific">Holothuria leucospilota</name>
    <name type="common">Black long sea cucumber</name>
    <name type="synonym">Mertensiothuria leucospilota</name>
    <dbReference type="NCBI Taxonomy" id="206669"/>
    <lineage>
        <taxon>Eukaryota</taxon>
        <taxon>Metazoa</taxon>
        <taxon>Echinodermata</taxon>
        <taxon>Eleutherozoa</taxon>
        <taxon>Echinozoa</taxon>
        <taxon>Holothuroidea</taxon>
        <taxon>Aspidochirotacea</taxon>
        <taxon>Aspidochirotida</taxon>
        <taxon>Holothuriidae</taxon>
        <taxon>Holothuria</taxon>
    </lineage>
</organism>
<dbReference type="Proteomes" id="UP001152320">
    <property type="component" value="Chromosome 9"/>
</dbReference>
<accession>A0A9Q1H7U2</accession>
<evidence type="ECO:0000313" key="2">
    <source>
        <dbReference type="EMBL" id="KAJ8035715.1"/>
    </source>
</evidence>
<comment type="caution">
    <text evidence="2">The sequence shown here is derived from an EMBL/GenBank/DDBJ whole genome shotgun (WGS) entry which is preliminary data.</text>
</comment>
<dbReference type="Gene3D" id="1.25.40.990">
    <property type="match status" value="1"/>
</dbReference>
<dbReference type="InterPro" id="IPR045107">
    <property type="entry name" value="SAC3/GANP/THP3"/>
</dbReference>
<dbReference type="GO" id="GO:0005634">
    <property type="term" value="C:nucleus"/>
    <property type="evidence" value="ECO:0007669"/>
    <property type="project" value="TreeGrafter"/>
</dbReference>
<dbReference type="AlphaFoldDB" id="A0A9Q1H7U2"/>